<dbReference type="EC" id="6.3.2.13" evidence="3"/>
<dbReference type="OrthoDB" id="1706403at2"/>
<evidence type="ECO:0000313" key="4">
    <source>
        <dbReference type="Proteomes" id="UP000037267"/>
    </source>
</evidence>
<dbReference type="EMBL" id="LGSS01000016">
    <property type="protein sequence ID" value="KNF07458.1"/>
    <property type="molecule type" value="Genomic_DNA"/>
</dbReference>
<feature type="domain" description="Mur ligase central" evidence="2">
    <location>
        <begin position="41"/>
        <end position="248"/>
    </location>
</feature>
<dbReference type="GO" id="GO:0005524">
    <property type="term" value="F:ATP binding"/>
    <property type="evidence" value="ECO:0007669"/>
    <property type="project" value="InterPro"/>
</dbReference>
<dbReference type="InterPro" id="IPR013221">
    <property type="entry name" value="Mur_ligase_cen"/>
</dbReference>
<evidence type="ECO:0000313" key="3">
    <source>
        <dbReference type="EMBL" id="KNF07458.1"/>
    </source>
</evidence>
<evidence type="ECO:0000259" key="2">
    <source>
        <dbReference type="Pfam" id="PF08245"/>
    </source>
</evidence>
<dbReference type="AlphaFoldDB" id="A0A0L0W7F2"/>
<dbReference type="Proteomes" id="UP000037267">
    <property type="component" value="Unassembled WGS sequence"/>
</dbReference>
<keyword evidence="3" id="KW-0436">Ligase</keyword>
<comment type="pathway">
    <text evidence="1">Cell wall biogenesis; peptidoglycan biosynthesis.</text>
</comment>
<name>A0A0L0W7F2_GOTPU</name>
<sequence length="430" mass="48973">MNFHDTYEVNSINKVEYSITRGFDKSITQMDNDVKIIGVLGINGKTTTAHIIEEIFTNSGYRTGLISSLGLKINGKYILNKEEIDTYSTVDLMDKFKYKNIDIIIIEISFEDISLISEYNIEFDIVINTNNYEKINYNSIIKKYREEKKKLFDSLAKNKIAIINQDDKNSVNLVQSNNNIVVITYGFNGKASVTASSLQLDKVSDFNLCLQRGITTINGVQIDPLEFPISLNLLGSYNIYNCLAAISTCLCFGIDIKVISETLMKIKGLSRRLNKVYDKDFLVIDAFTNNPLSYDAVFHTIQNLDYNNLIVINSIDEDDENEVSRDNIEIISEWIDILKANDIILSLGTDVTEKKDKCLNKLILDYEKKFKENNIKYSVYDRLEDSINNALKICKKNDIVLLLGAEGMNKGENILLKAIYNKQKLSFLKS</sequence>
<dbReference type="InterPro" id="IPR036615">
    <property type="entry name" value="Mur_ligase_C_dom_sf"/>
</dbReference>
<gene>
    <name evidence="3" type="primary">murE1</name>
    <name evidence="3" type="ORF">CLPU_16c00110</name>
</gene>
<dbReference type="RefSeq" id="WP_050356175.1">
    <property type="nucleotide sequence ID" value="NZ_LGSS01000016.1"/>
</dbReference>
<dbReference type="PANTHER" id="PTHR23135">
    <property type="entry name" value="MUR LIGASE FAMILY MEMBER"/>
    <property type="match status" value="1"/>
</dbReference>
<dbReference type="GO" id="GO:0008765">
    <property type="term" value="F:UDP-N-acetylmuramoylalanyl-D-glutamate-2,6-diaminopimelate ligase activity"/>
    <property type="evidence" value="ECO:0007669"/>
    <property type="project" value="UniProtKB-EC"/>
</dbReference>
<dbReference type="InterPro" id="IPR036565">
    <property type="entry name" value="Mur-like_cat_sf"/>
</dbReference>
<dbReference type="SUPFAM" id="SSF53623">
    <property type="entry name" value="MurD-like peptide ligases, catalytic domain"/>
    <property type="match status" value="1"/>
</dbReference>
<protein>
    <submittedName>
        <fullName evidence="3">UDP-N-acetylmuramoyl-L-alanyl-D-glutamate--2, 6-diaminopimelate ligase MurE</fullName>
        <ecNumber evidence="3">6.3.2.13</ecNumber>
    </submittedName>
</protein>
<reference evidence="4" key="1">
    <citation type="submission" date="2015-07" db="EMBL/GenBank/DDBJ databases">
        <title>Draft genome sequence of the purine-degrading Gottschalkia purinilyticum DSM 1384 (formerly Clostridium purinilyticum).</title>
        <authorList>
            <person name="Poehlein A."/>
            <person name="Schiel-Bengelsdorf B."/>
            <person name="Bengelsdorf F.R."/>
            <person name="Daniel R."/>
            <person name="Duerre P."/>
        </authorList>
    </citation>
    <scope>NUCLEOTIDE SEQUENCE [LARGE SCALE GENOMIC DNA]</scope>
    <source>
        <strain evidence="4">DSM 1384</strain>
    </source>
</reference>
<organism evidence="3 4">
    <name type="scientific">Gottschalkia purinilytica</name>
    <name type="common">Clostridium purinilyticum</name>
    <dbReference type="NCBI Taxonomy" id="1503"/>
    <lineage>
        <taxon>Bacteria</taxon>
        <taxon>Bacillati</taxon>
        <taxon>Bacillota</taxon>
        <taxon>Tissierellia</taxon>
        <taxon>Tissierellales</taxon>
        <taxon>Gottschalkiaceae</taxon>
        <taxon>Gottschalkia</taxon>
    </lineage>
</organism>
<dbReference type="PANTHER" id="PTHR23135:SF4">
    <property type="entry name" value="UDP-N-ACETYLMURAMOYL-L-ALANYL-D-GLUTAMATE--2,6-DIAMINOPIMELATE LIGASE MURE HOMOLOG, CHLOROPLASTIC"/>
    <property type="match status" value="1"/>
</dbReference>
<dbReference type="Pfam" id="PF08245">
    <property type="entry name" value="Mur_ligase_M"/>
    <property type="match status" value="1"/>
</dbReference>
<dbReference type="STRING" id="1503.CLPU_16c00110"/>
<proteinExistence type="predicted"/>
<dbReference type="Gene3D" id="3.40.1190.10">
    <property type="entry name" value="Mur-like, catalytic domain"/>
    <property type="match status" value="1"/>
</dbReference>
<dbReference type="SUPFAM" id="SSF53244">
    <property type="entry name" value="MurD-like peptide ligases, peptide-binding domain"/>
    <property type="match status" value="1"/>
</dbReference>
<comment type="caution">
    <text evidence="3">The sequence shown here is derived from an EMBL/GenBank/DDBJ whole genome shotgun (WGS) entry which is preliminary data.</text>
</comment>
<accession>A0A0L0W7F2</accession>
<dbReference type="Gene3D" id="3.90.190.20">
    <property type="entry name" value="Mur ligase, C-terminal domain"/>
    <property type="match status" value="1"/>
</dbReference>
<keyword evidence="4" id="KW-1185">Reference proteome</keyword>
<evidence type="ECO:0000256" key="1">
    <source>
        <dbReference type="ARBA" id="ARBA00004752"/>
    </source>
</evidence>